<evidence type="ECO:0000256" key="7">
    <source>
        <dbReference type="ARBA" id="ARBA00049119"/>
    </source>
</evidence>
<dbReference type="KEGG" id="cdeu:CNBG_3395"/>
<feature type="domain" description="Major facilitator superfamily (MFS) profile" evidence="11">
    <location>
        <begin position="71"/>
        <end position="533"/>
    </location>
</feature>
<organism evidence="12 13">
    <name type="scientific">Cryptococcus deuterogattii (strain R265)</name>
    <name type="common">Cryptococcus gattii VGII (strain R265)</name>
    <dbReference type="NCBI Taxonomy" id="294750"/>
    <lineage>
        <taxon>Eukaryota</taxon>
        <taxon>Fungi</taxon>
        <taxon>Dikarya</taxon>
        <taxon>Basidiomycota</taxon>
        <taxon>Agaricomycotina</taxon>
        <taxon>Tremellomycetes</taxon>
        <taxon>Tremellales</taxon>
        <taxon>Cryptococcaceae</taxon>
        <taxon>Cryptococcus</taxon>
        <taxon>Cryptococcus gattii species complex</taxon>
    </lineage>
</organism>
<dbReference type="VEuPathDB" id="FungiDB:CNBG_3395"/>
<protein>
    <submittedName>
        <fullName evidence="12">Monosaccharide transporter</fullName>
    </submittedName>
</protein>
<dbReference type="InterPro" id="IPR005828">
    <property type="entry name" value="MFS_sugar_transport-like"/>
</dbReference>
<feature type="transmembrane region" description="Helical" evidence="10">
    <location>
        <begin position="67"/>
        <end position="93"/>
    </location>
</feature>
<evidence type="ECO:0000256" key="1">
    <source>
        <dbReference type="ARBA" id="ARBA00004141"/>
    </source>
</evidence>
<dbReference type="Pfam" id="PF00083">
    <property type="entry name" value="Sugar_tr"/>
    <property type="match status" value="1"/>
</dbReference>
<dbReference type="HOGENOM" id="CLU_001265_30_12_1"/>
<reference evidence="12 13" key="2">
    <citation type="journal article" date="2018" name="Proc. Natl. Acad. Sci.">
        <title>RNAi is a critical determinant of centromere evolution in closely related fungi.</title>
        <authorList>
            <person name="Yadav V."/>
            <person name="Sun S."/>
            <person name="Billmyre R.B."/>
            <person name="Thimmappa B.C."/>
            <person name="Shea T."/>
            <person name="Lintner R."/>
            <person name="Bakkeren G."/>
            <person name="Cuomo C.A."/>
            <person name="Heitman J."/>
            <person name="Sanyal K."/>
        </authorList>
    </citation>
    <scope>NUCLEOTIDE SEQUENCE [LARGE SCALE GENOMIC DNA]</scope>
    <source>
        <strain evidence="12 13">R265</strain>
    </source>
</reference>
<dbReference type="EMBL" id="CP025759">
    <property type="protein sequence ID" value="KGB77557.1"/>
    <property type="molecule type" value="Genomic_DNA"/>
</dbReference>
<feature type="transmembrane region" description="Helical" evidence="10">
    <location>
        <begin position="175"/>
        <end position="193"/>
    </location>
</feature>
<dbReference type="OMA" id="EWCEIRA"/>
<dbReference type="GeneID" id="88179685"/>
<evidence type="ECO:0000256" key="6">
    <source>
        <dbReference type="ARBA" id="ARBA00023136"/>
    </source>
</evidence>
<keyword evidence="4 10" id="KW-0812">Transmembrane</keyword>
<sequence length="595" mass="65900">MFFRKYEGSTEHKKPEHAHAPDRDCIPSLDDLGIQLHPDTVKYVTDSQALADAIGGNGLRDMFGNGLVVAAAFSTCMGGLLFGFDQGILSIVLTMPQFLEQFPDIDVNASSSAAFNKGIMTALLELGAFIGALQAGFVADKYSRKKAIALGSLWFIIGAIIQTCSFSFAQLVVGRFIGGLGVGLLSAVAPMYISEVAPPNIRGALLAMEGATIVIGIVVMFYITYGSRFIENDWSFRLPFLIQMAPCILLGLGLWKLPYSPRWLAGAGRDADCLSALMRLRRLPSTDPRLQAEWISIRAEAIQNREVIIKDHPSLQGGDFKSELKLEVASWIDMFRPKLIKRTIIGPILMLFQQFQGVNALIYYSPTLFEQLGLDYEMQLDMSGVLNISQMVATIVAFFLLDRVGRKPPLIFGSICNTICHVIVAAIMAKYSHDWVKYHNEAWVAVAFILIFMFTFGVGWSPVPWAMPAEVHSSSRRAKGVAITTCACWLCNFIIGLITPPMLQNIKYGTFLFFGAFAFLSGIWVWFFCPEPMGKTLEQMDEVFRSNTAHEDNIIKAEIQVAIMGGASIESTDSVIRSREKLTDKDIQQEWVETV</sequence>
<evidence type="ECO:0000256" key="9">
    <source>
        <dbReference type="SAM" id="MobiDB-lite"/>
    </source>
</evidence>
<dbReference type="NCBIfam" id="TIGR00879">
    <property type="entry name" value="SP"/>
    <property type="match status" value="1"/>
</dbReference>
<dbReference type="OrthoDB" id="8120565at2759"/>
<dbReference type="InterPro" id="IPR005829">
    <property type="entry name" value="Sugar_transporter_CS"/>
</dbReference>
<keyword evidence="5 10" id="KW-1133">Transmembrane helix</keyword>
<dbReference type="PROSITE" id="PS00216">
    <property type="entry name" value="SUGAR_TRANSPORT_1"/>
    <property type="match status" value="1"/>
</dbReference>
<evidence type="ECO:0000313" key="13">
    <source>
        <dbReference type="Proteomes" id="UP000029445"/>
    </source>
</evidence>
<comment type="similarity">
    <text evidence="2 8">Belongs to the major facilitator superfamily. Sugar transporter (TC 2.A.1.1) family.</text>
</comment>
<evidence type="ECO:0000256" key="3">
    <source>
        <dbReference type="ARBA" id="ARBA00022448"/>
    </source>
</evidence>
<proteinExistence type="inferred from homology"/>
<dbReference type="InterPro" id="IPR003663">
    <property type="entry name" value="Sugar/inositol_transpt"/>
</dbReference>
<dbReference type="InterPro" id="IPR036259">
    <property type="entry name" value="MFS_trans_sf"/>
</dbReference>
<dbReference type="GO" id="GO:0005351">
    <property type="term" value="F:carbohydrate:proton symporter activity"/>
    <property type="evidence" value="ECO:0007669"/>
    <property type="project" value="TreeGrafter"/>
</dbReference>
<dbReference type="InterPro" id="IPR020846">
    <property type="entry name" value="MFS_dom"/>
</dbReference>
<feature type="transmembrane region" description="Helical" evidence="10">
    <location>
        <begin position="147"/>
        <end position="169"/>
    </location>
</feature>
<evidence type="ECO:0000256" key="2">
    <source>
        <dbReference type="ARBA" id="ARBA00010992"/>
    </source>
</evidence>
<dbReference type="AlphaFoldDB" id="A0A095CB09"/>
<dbReference type="PANTHER" id="PTHR48022">
    <property type="entry name" value="PLASTIDIC GLUCOSE TRANSPORTER 4"/>
    <property type="match status" value="1"/>
</dbReference>
<accession>A0A095CB09</accession>
<evidence type="ECO:0000256" key="5">
    <source>
        <dbReference type="ARBA" id="ARBA00022989"/>
    </source>
</evidence>
<feature type="transmembrane region" description="Helical" evidence="10">
    <location>
        <begin position="384"/>
        <end position="401"/>
    </location>
</feature>
<comment type="catalytic activity">
    <reaction evidence="7">
        <text>myo-inositol(out) + H(+)(out) = myo-inositol(in) + H(+)(in)</text>
        <dbReference type="Rhea" id="RHEA:60364"/>
        <dbReference type="ChEBI" id="CHEBI:15378"/>
        <dbReference type="ChEBI" id="CHEBI:17268"/>
    </reaction>
</comment>
<gene>
    <name evidence="12" type="ORF">CNBG_3395</name>
</gene>
<dbReference type="Gene3D" id="1.20.1250.20">
    <property type="entry name" value="MFS general substrate transporter like domains"/>
    <property type="match status" value="1"/>
</dbReference>
<keyword evidence="6 10" id="KW-0472">Membrane</keyword>
<feature type="region of interest" description="Disordered" evidence="9">
    <location>
        <begin position="1"/>
        <end position="22"/>
    </location>
</feature>
<evidence type="ECO:0000256" key="10">
    <source>
        <dbReference type="SAM" id="Phobius"/>
    </source>
</evidence>
<dbReference type="SUPFAM" id="SSF103473">
    <property type="entry name" value="MFS general substrate transporter"/>
    <property type="match status" value="1"/>
</dbReference>
<comment type="subcellular location">
    <subcellularLocation>
        <location evidence="1">Membrane</location>
        <topology evidence="1">Multi-pass membrane protein</topology>
    </subcellularLocation>
</comment>
<dbReference type="PROSITE" id="PS00217">
    <property type="entry name" value="SUGAR_TRANSPORT_2"/>
    <property type="match status" value="1"/>
</dbReference>
<dbReference type="PANTHER" id="PTHR48022:SF14">
    <property type="entry name" value="MAJOR FACILITATOR SUPERFAMILY (MFS) PROFILE DOMAIN-CONTAINING PROTEIN-RELATED"/>
    <property type="match status" value="1"/>
</dbReference>
<dbReference type="InterPro" id="IPR050360">
    <property type="entry name" value="MFS_Sugar_Transporters"/>
</dbReference>
<reference evidence="12 13" key="1">
    <citation type="journal article" date="2011" name="MBio">
        <title>Genome variation in Cryptococcus gattii, an emerging pathogen of immunocompetent hosts.</title>
        <authorList>
            <person name="D'Souza C.A."/>
            <person name="Kronstad J.W."/>
            <person name="Taylor G."/>
            <person name="Warren R."/>
            <person name="Yuen M."/>
            <person name="Hu G."/>
            <person name="Jung W.H."/>
            <person name="Sham A."/>
            <person name="Kidd S.E."/>
            <person name="Tangen K."/>
            <person name="Lee N."/>
            <person name="Zeilmaker T."/>
            <person name="Sawkins J."/>
            <person name="McVicker G."/>
            <person name="Shah S."/>
            <person name="Gnerre S."/>
            <person name="Griggs A."/>
            <person name="Zeng Q."/>
            <person name="Bartlett K."/>
            <person name="Li W."/>
            <person name="Wang X."/>
            <person name="Heitman J."/>
            <person name="Stajich J.E."/>
            <person name="Fraser J.A."/>
            <person name="Meyer W."/>
            <person name="Carter D."/>
            <person name="Schein J."/>
            <person name="Krzywinski M."/>
            <person name="Kwon-Chung K.J."/>
            <person name="Varma A."/>
            <person name="Wang J."/>
            <person name="Brunham R."/>
            <person name="Fyfe M."/>
            <person name="Ouellette B.F."/>
            <person name="Siddiqui A."/>
            <person name="Marra M."/>
            <person name="Jones S."/>
            <person name="Holt R."/>
            <person name="Birren B.W."/>
            <person name="Galagan J.E."/>
            <person name="Cuomo C.A."/>
        </authorList>
    </citation>
    <scope>NUCLEOTIDE SEQUENCE [LARGE SCALE GENOMIC DNA]</scope>
    <source>
        <strain evidence="12 13">R265</strain>
    </source>
</reference>
<name>A0A095CB09_CRYD2</name>
<evidence type="ECO:0000313" key="12">
    <source>
        <dbReference type="EMBL" id="KGB77557.1"/>
    </source>
</evidence>
<dbReference type="Proteomes" id="UP000029445">
    <property type="component" value="Chromosome 1"/>
</dbReference>
<dbReference type="RefSeq" id="XP_062883365.1">
    <property type="nucleotide sequence ID" value="XM_063027410.1"/>
</dbReference>
<dbReference type="PROSITE" id="PS50850">
    <property type="entry name" value="MFS"/>
    <property type="match status" value="1"/>
</dbReference>
<feature type="transmembrane region" description="Helical" evidence="10">
    <location>
        <begin position="410"/>
        <end position="430"/>
    </location>
</feature>
<dbReference type="GO" id="GO:0016020">
    <property type="term" value="C:membrane"/>
    <property type="evidence" value="ECO:0007669"/>
    <property type="project" value="UniProtKB-SubCell"/>
</dbReference>
<feature type="transmembrane region" description="Helical" evidence="10">
    <location>
        <begin position="442"/>
        <end position="460"/>
    </location>
</feature>
<keyword evidence="13" id="KW-1185">Reference proteome</keyword>
<feature type="transmembrane region" description="Helical" evidence="10">
    <location>
        <begin position="481"/>
        <end position="499"/>
    </location>
</feature>
<feature type="transmembrane region" description="Helical" evidence="10">
    <location>
        <begin position="236"/>
        <end position="255"/>
    </location>
</feature>
<feature type="transmembrane region" description="Helical" evidence="10">
    <location>
        <begin position="113"/>
        <end position="135"/>
    </location>
</feature>
<dbReference type="FunFam" id="1.20.1250.20:FF:000026">
    <property type="entry name" value="MFS quinate transporter QutD"/>
    <property type="match status" value="1"/>
</dbReference>
<evidence type="ECO:0000259" key="11">
    <source>
        <dbReference type="PROSITE" id="PS50850"/>
    </source>
</evidence>
<feature type="transmembrane region" description="Helical" evidence="10">
    <location>
        <begin position="511"/>
        <end position="529"/>
    </location>
</feature>
<feature type="transmembrane region" description="Helical" evidence="10">
    <location>
        <begin position="344"/>
        <end position="364"/>
    </location>
</feature>
<dbReference type="PRINTS" id="PR00171">
    <property type="entry name" value="SUGRTRNSPORT"/>
</dbReference>
<evidence type="ECO:0000256" key="4">
    <source>
        <dbReference type="ARBA" id="ARBA00022692"/>
    </source>
</evidence>
<feature type="transmembrane region" description="Helical" evidence="10">
    <location>
        <begin position="205"/>
        <end position="224"/>
    </location>
</feature>
<keyword evidence="3 8" id="KW-0813">Transport</keyword>
<evidence type="ECO:0000256" key="8">
    <source>
        <dbReference type="RuleBase" id="RU003346"/>
    </source>
</evidence>